<reference evidence="14 15" key="1">
    <citation type="submission" date="2023-08" db="EMBL/GenBank/DDBJ databases">
        <title>Draft genome sequence of Algoriphagus confluentis.</title>
        <authorList>
            <person name="Takatani N."/>
            <person name="Hosokawa M."/>
            <person name="Sawabe T."/>
        </authorList>
    </citation>
    <scope>NUCLEOTIDE SEQUENCE [LARGE SCALE GENOMIC DNA]</scope>
    <source>
        <strain evidence="14 15">NBRC 111222</strain>
    </source>
</reference>
<gene>
    <name evidence="10 14" type="primary">miaA</name>
    <name evidence="14" type="ORF">Aconfl_24790</name>
</gene>
<name>A0ABQ6PQB4_9BACT</name>
<dbReference type="InterPro" id="IPR039657">
    <property type="entry name" value="Dimethylallyltransferase"/>
</dbReference>
<feature type="region of interest" description="Interaction with substrate tRNA" evidence="10">
    <location>
        <begin position="46"/>
        <end position="49"/>
    </location>
</feature>
<dbReference type="Gene3D" id="3.40.50.300">
    <property type="entry name" value="P-loop containing nucleotide triphosphate hydrolases"/>
    <property type="match status" value="1"/>
</dbReference>
<evidence type="ECO:0000256" key="11">
    <source>
        <dbReference type="RuleBase" id="RU003783"/>
    </source>
</evidence>
<evidence type="ECO:0000256" key="3">
    <source>
        <dbReference type="ARBA" id="ARBA00005842"/>
    </source>
</evidence>
<keyword evidence="7 10" id="KW-0067">ATP-binding</keyword>
<proteinExistence type="inferred from homology"/>
<organism evidence="14 15">
    <name type="scientific">Algoriphagus confluentis</name>
    <dbReference type="NCBI Taxonomy" id="1697556"/>
    <lineage>
        <taxon>Bacteria</taxon>
        <taxon>Pseudomonadati</taxon>
        <taxon>Bacteroidota</taxon>
        <taxon>Cytophagia</taxon>
        <taxon>Cytophagales</taxon>
        <taxon>Cyclobacteriaceae</taxon>
        <taxon>Algoriphagus</taxon>
    </lineage>
</organism>
<dbReference type="InterPro" id="IPR027417">
    <property type="entry name" value="P-loop_NTPase"/>
</dbReference>
<feature type="binding site" evidence="10">
    <location>
        <begin position="23"/>
        <end position="28"/>
    </location>
    <ligand>
        <name>substrate</name>
    </ligand>
</feature>
<keyword evidence="6 10" id="KW-0547">Nucleotide-binding</keyword>
<evidence type="ECO:0000256" key="5">
    <source>
        <dbReference type="ARBA" id="ARBA00022694"/>
    </source>
</evidence>
<comment type="catalytic activity">
    <reaction evidence="9 10 11">
        <text>adenosine(37) in tRNA + dimethylallyl diphosphate = N(6)-dimethylallyladenosine(37) in tRNA + diphosphate</text>
        <dbReference type="Rhea" id="RHEA:26482"/>
        <dbReference type="Rhea" id="RHEA-COMP:10162"/>
        <dbReference type="Rhea" id="RHEA-COMP:10375"/>
        <dbReference type="ChEBI" id="CHEBI:33019"/>
        <dbReference type="ChEBI" id="CHEBI:57623"/>
        <dbReference type="ChEBI" id="CHEBI:74411"/>
        <dbReference type="ChEBI" id="CHEBI:74415"/>
        <dbReference type="EC" id="2.5.1.75"/>
    </reaction>
</comment>
<evidence type="ECO:0000256" key="12">
    <source>
        <dbReference type="RuleBase" id="RU003784"/>
    </source>
</evidence>
<dbReference type="NCBIfam" id="TIGR00174">
    <property type="entry name" value="miaA"/>
    <property type="match status" value="1"/>
</dbReference>
<dbReference type="PANTHER" id="PTHR11088">
    <property type="entry name" value="TRNA DIMETHYLALLYLTRANSFERASE"/>
    <property type="match status" value="1"/>
</dbReference>
<evidence type="ECO:0000313" key="14">
    <source>
        <dbReference type="EMBL" id="GMQ29836.1"/>
    </source>
</evidence>
<evidence type="ECO:0000256" key="7">
    <source>
        <dbReference type="ARBA" id="ARBA00022840"/>
    </source>
</evidence>
<evidence type="ECO:0000313" key="15">
    <source>
        <dbReference type="Proteomes" id="UP001338309"/>
    </source>
</evidence>
<accession>A0ABQ6PQB4</accession>
<comment type="caution">
    <text evidence="10">Lacks conserved residue(s) required for the propagation of feature annotation.</text>
</comment>
<dbReference type="HAMAP" id="MF_00185">
    <property type="entry name" value="IPP_trans"/>
    <property type="match status" value="1"/>
</dbReference>
<sequence length="321" mass="37413">MPVSLLFLDLSDKKFLILVVGPTAVGKTALCIKLAKKFETEIISCDSRQFYREMNLGTAKPSREELREVNHHLIDSLSILQEYDVRKFESDALKILGGLFERKNGVVVTGGSGLFADALTEGMDEIPSVNPEIRDQIIKEYQRNGLEWLQDQISRLDPDYFAIVDRQNPQRLMRALEVIRGTGGKFSSFRKKSKIKRPFQTLKIGLNRDREELYQRIDLRMDQMINEGLFEEAEALFEFRNLNALQTVGYSEIFGFFEGKYDREEAVRLLKRNSRRYAKRQLTWFRRDEAIRWFHPDQESEIFAWIEDQMGLNPLSLATQL</sequence>
<dbReference type="RefSeq" id="WP_338224552.1">
    <property type="nucleotide sequence ID" value="NZ_BTPD01000007.1"/>
</dbReference>
<evidence type="ECO:0000256" key="1">
    <source>
        <dbReference type="ARBA" id="ARBA00001946"/>
    </source>
</evidence>
<protein>
    <recommendedName>
        <fullName evidence="10">tRNA dimethylallyltransferase</fullName>
        <ecNumber evidence="10">2.5.1.75</ecNumber>
    </recommendedName>
    <alternativeName>
        <fullName evidence="10">Dimethylallyl diphosphate:tRNA dimethylallyltransferase</fullName>
        <shortName evidence="10">DMAPP:tRNA dimethylallyltransferase</shortName>
        <shortName evidence="10">DMATase</shortName>
    </alternativeName>
    <alternativeName>
        <fullName evidence="10">Isopentenyl-diphosphate:tRNA isopentenyltransferase</fullName>
        <shortName evidence="10">IPP transferase</shortName>
        <shortName evidence="10">IPPT</shortName>
        <shortName evidence="10">IPTase</shortName>
    </alternativeName>
</protein>
<comment type="function">
    <text evidence="2 10 12">Catalyzes the transfer of a dimethylallyl group onto the adenine at position 37 in tRNAs that read codons beginning with uridine, leading to the formation of N6-(dimethylallyl)adenosine (i(6)A).</text>
</comment>
<dbReference type="EC" id="2.5.1.75" evidence="10"/>
<evidence type="ECO:0000256" key="8">
    <source>
        <dbReference type="ARBA" id="ARBA00022842"/>
    </source>
</evidence>
<keyword evidence="15" id="KW-1185">Reference proteome</keyword>
<dbReference type="PANTHER" id="PTHR11088:SF60">
    <property type="entry name" value="TRNA DIMETHYLALLYLTRANSFERASE"/>
    <property type="match status" value="1"/>
</dbReference>
<dbReference type="Pfam" id="PF01715">
    <property type="entry name" value="IPPT"/>
    <property type="match status" value="1"/>
</dbReference>
<feature type="site" description="Interaction with substrate tRNA" evidence="10">
    <location>
        <position position="112"/>
    </location>
</feature>
<comment type="similarity">
    <text evidence="3 10 13">Belongs to the IPP transferase family.</text>
</comment>
<dbReference type="SUPFAM" id="SSF52540">
    <property type="entry name" value="P-loop containing nucleoside triphosphate hydrolases"/>
    <property type="match status" value="2"/>
</dbReference>
<keyword evidence="4 10" id="KW-0808">Transferase</keyword>
<dbReference type="EMBL" id="BTPD01000007">
    <property type="protein sequence ID" value="GMQ29836.1"/>
    <property type="molecule type" value="Genomic_DNA"/>
</dbReference>
<keyword evidence="5 10" id="KW-0819">tRNA processing</keyword>
<feature type="site" description="Interaction with substrate tRNA" evidence="10">
    <location>
        <position position="134"/>
    </location>
</feature>
<evidence type="ECO:0000256" key="13">
    <source>
        <dbReference type="RuleBase" id="RU003785"/>
    </source>
</evidence>
<evidence type="ECO:0000256" key="4">
    <source>
        <dbReference type="ARBA" id="ARBA00022679"/>
    </source>
</evidence>
<dbReference type="Proteomes" id="UP001338309">
    <property type="component" value="Unassembled WGS sequence"/>
</dbReference>
<evidence type="ECO:0000256" key="2">
    <source>
        <dbReference type="ARBA" id="ARBA00003213"/>
    </source>
</evidence>
<feature type="binding site" evidence="10">
    <location>
        <begin position="21"/>
        <end position="28"/>
    </location>
    <ligand>
        <name>ATP</name>
        <dbReference type="ChEBI" id="CHEBI:30616"/>
    </ligand>
</feature>
<evidence type="ECO:0000256" key="6">
    <source>
        <dbReference type="ARBA" id="ARBA00022741"/>
    </source>
</evidence>
<comment type="subunit">
    <text evidence="10">Monomer.</text>
</comment>
<comment type="cofactor">
    <cofactor evidence="1 10">
        <name>Mg(2+)</name>
        <dbReference type="ChEBI" id="CHEBI:18420"/>
    </cofactor>
</comment>
<dbReference type="InterPro" id="IPR018022">
    <property type="entry name" value="IPT"/>
</dbReference>
<evidence type="ECO:0000256" key="9">
    <source>
        <dbReference type="ARBA" id="ARBA00049563"/>
    </source>
</evidence>
<feature type="region of interest" description="Interaction with substrate tRNA" evidence="10">
    <location>
        <begin position="170"/>
        <end position="174"/>
    </location>
</feature>
<comment type="caution">
    <text evidence="14">The sequence shown here is derived from an EMBL/GenBank/DDBJ whole genome shotgun (WGS) entry which is preliminary data.</text>
</comment>
<keyword evidence="8 10" id="KW-0460">Magnesium</keyword>
<evidence type="ECO:0000256" key="10">
    <source>
        <dbReference type="HAMAP-Rule" id="MF_00185"/>
    </source>
</evidence>
<dbReference type="Gene3D" id="1.10.20.140">
    <property type="match status" value="1"/>
</dbReference>